<reference evidence="2 5" key="2">
    <citation type="submission" date="2023-11" db="EMBL/GenBank/DDBJ databases">
        <title>MicrobeMod: A computational toolkit for identifying prokaryotic methylation and restriction-modification with nanopore sequencing.</title>
        <authorList>
            <person name="Crits-Christoph A."/>
            <person name="Kang S.C."/>
            <person name="Lee H."/>
            <person name="Ostrov N."/>
        </authorList>
    </citation>
    <scope>NUCLEOTIDE SEQUENCE [LARGE SCALE GENOMIC DNA]</scope>
    <source>
        <strain evidence="2 5">ATCC 29145</strain>
    </source>
</reference>
<sequence>MNDGPMNGGEKGRGTPRDYDAMQREIRERQARIGDTIQVLKRKTARLAPRHLMEQTMNRMHTTTGGYGERAQDRYYEPIRNQTHQRSHSVGETMRSNPIPLAMIGIGLGWLALTASGYDRRIARSGAMHNVRDRAGSAAQYARDTFYSAGHSVRDAASQAYERASDAAGHVYERASDAVDEAGDRVRGLTDHARERAHDLTDHARDRAYGMRRDMSSRVESHIGNHGGNHGGASHFRASDRLHSATGRFWEMVDDHPMVAGMMGVALGAALGASIPSSRYEDRWVGDYADEATNRAKEMARDAMDRGTRAARAAVEAAKEEVGDAVSAASDAAREEAHKPG</sequence>
<evidence type="ECO:0000256" key="1">
    <source>
        <dbReference type="SAM" id="MobiDB-lite"/>
    </source>
</evidence>
<keyword evidence="3" id="KW-0614">Plasmid</keyword>
<dbReference type="PANTHER" id="PTHR47372">
    <property type="entry name" value="DAUER UP-REGULATED-RELATED"/>
    <property type="match status" value="1"/>
</dbReference>
<evidence type="ECO:0000313" key="4">
    <source>
        <dbReference type="Proteomes" id="UP000298774"/>
    </source>
</evidence>
<dbReference type="Proteomes" id="UP000298774">
    <property type="component" value="Plasmid p1"/>
</dbReference>
<evidence type="ECO:0000313" key="2">
    <source>
        <dbReference type="EMBL" id="MDX5951105.1"/>
    </source>
</evidence>
<protein>
    <recommendedName>
        <fullName evidence="6">DUF3618 domain-containing protein</fullName>
    </recommendedName>
</protein>
<organism evidence="3 4">
    <name type="scientific">Azospirillum brasilense</name>
    <dbReference type="NCBI Taxonomy" id="192"/>
    <lineage>
        <taxon>Bacteria</taxon>
        <taxon>Pseudomonadati</taxon>
        <taxon>Pseudomonadota</taxon>
        <taxon>Alphaproteobacteria</taxon>
        <taxon>Rhodospirillales</taxon>
        <taxon>Azospirillaceae</taxon>
        <taxon>Azospirillum</taxon>
    </lineage>
</organism>
<accession>A0A4D8QW05</accession>
<keyword evidence="5" id="KW-1185">Reference proteome</keyword>
<proteinExistence type="predicted"/>
<evidence type="ECO:0008006" key="6">
    <source>
        <dbReference type="Google" id="ProtNLM"/>
    </source>
</evidence>
<dbReference type="EMBL" id="JAWXYC010000003">
    <property type="protein sequence ID" value="MDX5951105.1"/>
    <property type="molecule type" value="Genomic_DNA"/>
</dbReference>
<reference evidence="3 4" key="1">
    <citation type="submission" date="2018-09" db="EMBL/GenBank/DDBJ databases">
        <title>Whole genome based analysis of evolution and adaptive divergence in Indian and Brazilian strains of Azospirillum brasilense.</title>
        <authorList>
            <person name="Singh C."/>
            <person name="Tripathi A.K."/>
        </authorList>
    </citation>
    <scope>NUCLEOTIDE SEQUENCE [LARGE SCALE GENOMIC DNA]</scope>
    <source>
        <strain evidence="3 4">MTCC4038</strain>
        <plasmid evidence="3 4">p1</plasmid>
    </source>
</reference>
<dbReference type="RefSeq" id="WP_059399222.1">
    <property type="nucleotide sequence ID" value="NZ_CP012915.1"/>
</dbReference>
<feature type="region of interest" description="Disordered" evidence="1">
    <location>
        <begin position="317"/>
        <end position="341"/>
    </location>
</feature>
<feature type="compositionally biased region" description="Basic and acidic residues" evidence="1">
    <location>
        <begin position="332"/>
        <end position="341"/>
    </location>
</feature>
<dbReference type="Proteomes" id="UP001277471">
    <property type="component" value="Unassembled WGS sequence"/>
</dbReference>
<name>A0A4D8QW05_AZOBR</name>
<dbReference type="PANTHER" id="PTHR47372:SF11">
    <property type="entry name" value="RE19971P"/>
    <property type="match status" value="1"/>
</dbReference>
<dbReference type="EMBL" id="CP032340">
    <property type="protein sequence ID" value="QCO11319.1"/>
    <property type="molecule type" value="Genomic_DNA"/>
</dbReference>
<geneLocation type="plasmid" evidence="3 4">
    <name>p1</name>
</geneLocation>
<evidence type="ECO:0000313" key="3">
    <source>
        <dbReference type="EMBL" id="QCO11319.1"/>
    </source>
</evidence>
<dbReference type="AlphaFoldDB" id="A0A4D8QW05"/>
<evidence type="ECO:0000313" key="5">
    <source>
        <dbReference type="Proteomes" id="UP001277471"/>
    </source>
</evidence>
<dbReference type="GeneID" id="56453317"/>
<gene>
    <name evidence="3" type="ORF">D3868_20190</name>
    <name evidence="2" type="ORF">SIM66_07855</name>
</gene>